<feature type="transmembrane region" description="Helical" evidence="1">
    <location>
        <begin position="106"/>
        <end position="127"/>
    </location>
</feature>
<evidence type="ECO:0000313" key="2">
    <source>
        <dbReference type="EMBL" id="MCQ4948114.1"/>
    </source>
</evidence>
<feature type="transmembrane region" description="Helical" evidence="1">
    <location>
        <begin position="227"/>
        <end position="248"/>
    </location>
</feature>
<dbReference type="RefSeq" id="WP_256135092.1">
    <property type="nucleotide sequence ID" value="NZ_JANGAB010000001.1"/>
</dbReference>
<keyword evidence="1" id="KW-0812">Transmembrane</keyword>
<sequence>MGKVLKNESRVFRRVFYLPVLTGLIFLSLNVYLFRQYWYVSQKGKLSLCPVELTANHNQGFGLFCFLGFLVLSYLFFSKCREAGMEETAEFGEGAKTLILLSKTTLLTAFAALLCINLFIYDLIWYFGANYSTTFLQQELRGLVLHYFLPLMVAILLGGVVALKLNRLAGAAVILLLAFVISPAFDLFTAGLTETVGLIRWKNLITLYMQGGQWRPDSWYGAPGEGFRLFLCLFWIALLSLFLLWWALRGRVSRLVASLCCVAVAAATFPTAFQRTGSLNKYSTDLVDRNTYGYLPLSYQFNMQQQNTPADFSVERCRLDIHIGLEMKGKATMRVAEEREWLDFTLIHSYRVDSVQDGEGTALEYRREGDYLSVHALKAQEIEICYTGSDVNYYSNDVACFLPGDFAYYPMAGLLPTYDNQANNFYTSMLPGTEAEFEISVEAPYPVTVSLPKVGEGYKGTAQSFSIVGGPYAVQEEKSGLKIVRSDSQRAPSLSREKIEEAFEKIGKEAGISVETLPDNYFFILLPDSPVLSRAPFAVFKNHAVIGSDVDSEKFALLYTCAAHDMSPAKVPLLEYVIETPASYISGIPENTRMDRFCLSTKNRVFGDLMSRAFEKDGAEATYQSIYQYLVNPEDTRDPKQFLEDISGFGEAVKASEDVISQL</sequence>
<comment type="caution">
    <text evidence="2">The sequence shown here is derived from an EMBL/GenBank/DDBJ whole genome shotgun (WGS) entry which is preliminary data.</text>
</comment>
<accession>A0AAW5KBN6</accession>
<dbReference type="EMBL" id="JANGAB010000001">
    <property type="protein sequence ID" value="MCQ4948114.1"/>
    <property type="molecule type" value="Genomic_DNA"/>
</dbReference>
<organism evidence="2 3">
    <name type="scientific">Bittarella massiliensis</name>
    <name type="common">ex Durand et al. 2017</name>
    <dbReference type="NCBI Taxonomy" id="1720313"/>
    <lineage>
        <taxon>Bacteria</taxon>
        <taxon>Bacillati</taxon>
        <taxon>Bacillota</taxon>
        <taxon>Clostridia</taxon>
        <taxon>Eubacteriales</taxon>
        <taxon>Oscillospiraceae</taxon>
        <taxon>Bittarella (ex Durand et al. 2017)</taxon>
    </lineage>
</organism>
<feature type="transmembrane region" description="Helical" evidence="1">
    <location>
        <begin position="59"/>
        <end position="77"/>
    </location>
</feature>
<feature type="transmembrane region" description="Helical" evidence="1">
    <location>
        <begin position="15"/>
        <end position="39"/>
    </location>
</feature>
<dbReference type="AlphaFoldDB" id="A0AAW5KBN6"/>
<keyword evidence="1" id="KW-1133">Transmembrane helix</keyword>
<protein>
    <recommendedName>
        <fullName evidence="4">ABC transporter permease</fullName>
    </recommendedName>
</protein>
<evidence type="ECO:0000256" key="1">
    <source>
        <dbReference type="SAM" id="Phobius"/>
    </source>
</evidence>
<dbReference type="Proteomes" id="UP001205063">
    <property type="component" value="Unassembled WGS sequence"/>
</dbReference>
<evidence type="ECO:0008006" key="4">
    <source>
        <dbReference type="Google" id="ProtNLM"/>
    </source>
</evidence>
<gene>
    <name evidence="2" type="ORF">NE646_00310</name>
</gene>
<evidence type="ECO:0000313" key="3">
    <source>
        <dbReference type="Proteomes" id="UP001205063"/>
    </source>
</evidence>
<feature type="transmembrane region" description="Helical" evidence="1">
    <location>
        <begin position="255"/>
        <end position="273"/>
    </location>
</feature>
<keyword evidence="1" id="KW-0472">Membrane</keyword>
<reference evidence="2" key="1">
    <citation type="submission" date="2022-06" db="EMBL/GenBank/DDBJ databases">
        <title>Isolation of gut microbiota from human fecal samples.</title>
        <authorList>
            <person name="Pamer E.G."/>
            <person name="Barat B."/>
            <person name="Waligurski E."/>
            <person name="Medina S."/>
            <person name="Paddock L."/>
            <person name="Mostad J."/>
        </authorList>
    </citation>
    <scope>NUCLEOTIDE SEQUENCE</scope>
    <source>
        <strain evidence="2">DFI.7.96</strain>
    </source>
</reference>
<feature type="transmembrane region" description="Helical" evidence="1">
    <location>
        <begin position="172"/>
        <end position="192"/>
    </location>
</feature>
<name>A0AAW5KBN6_9FIRM</name>
<proteinExistence type="predicted"/>
<feature type="transmembrane region" description="Helical" evidence="1">
    <location>
        <begin position="147"/>
        <end position="165"/>
    </location>
</feature>